<dbReference type="GO" id="GO:0004521">
    <property type="term" value="F:RNA endonuclease activity"/>
    <property type="evidence" value="ECO:0007669"/>
    <property type="project" value="InterPro"/>
</dbReference>
<name>A0A2T0W559_9RHOB</name>
<dbReference type="AlphaFoldDB" id="A0A2T0W559"/>
<evidence type="ECO:0000256" key="1">
    <source>
        <dbReference type="ARBA" id="ARBA00001968"/>
    </source>
</evidence>
<dbReference type="OrthoDB" id="9771229at2"/>
<evidence type="ECO:0000256" key="4">
    <source>
        <dbReference type="ARBA" id="ARBA00022801"/>
    </source>
</evidence>
<sequence length="296" mass="32028">MTQSMTAFASRTGALGPVLWSWEMRGVNARGFDLRLRMPEGLDGVEPALRSAVGDAIARGNVTVNLRLNREETAGELAIDETRLDAVLAALDTVQERAFTKGVTLAQPTAADVLGQRGVLVAAQPQDDAEQLVAVLKSDIPLLLADFCEMRRTEGAALHDVVAGQLNQIAILTEDAAKAAADRAPQVQENLTNALRRVLDDVAEVEEGRIAQELALLAMKSDVTEEIDRLKSHVQAARDLLADDKPSGRKFDFLAQEFNREANTLCAKAQSAPLTAIGLDLKAVIDQMREQIQNVE</sequence>
<evidence type="ECO:0000313" key="8">
    <source>
        <dbReference type="EMBL" id="PRY80605.1"/>
    </source>
</evidence>
<comment type="caution">
    <text evidence="8">The sequence shown here is derived from an EMBL/GenBank/DDBJ whole genome shotgun (WGS) entry which is preliminary data.</text>
</comment>
<dbReference type="InterPro" id="IPR013527">
    <property type="entry name" value="YicC-like_N"/>
</dbReference>
<feature type="domain" description="Endoribonuclease YicC-like C-terminal" evidence="7">
    <location>
        <begin position="181"/>
        <end position="296"/>
    </location>
</feature>
<dbReference type="GO" id="GO:0016787">
    <property type="term" value="F:hydrolase activity"/>
    <property type="evidence" value="ECO:0007669"/>
    <property type="project" value="UniProtKB-KW"/>
</dbReference>
<dbReference type="PANTHER" id="PTHR30636:SF3">
    <property type="entry name" value="UPF0701 PROTEIN YICC"/>
    <property type="match status" value="1"/>
</dbReference>
<keyword evidence="3" id="KW-0255">Endonuclease</keyword>
<comment type="similarity">
    <text evidence="5">Belongs to the YicC/YloC family.</text>
</comment>
<dbReference type="Proteomes" id="UP000238007">
    <property type="component" value="Unassembled WGS sequence"/>
</dbReference>
<reference evidence="8 9" key="1">
    <citation type="submission" date="2018-03" db="EMBL/GenBank/DDBJ databases">
        <title>Genomic Encyclopedia of Archaeal and Bacterial Type Strains, Phase II (KMG-II): from individual species to whole genera.</title>
        <authorList>
            <person name="Goeker M."/>
        </authorList>
    </citation>
    <scope>NUCLEOTIDE SEQUENCE [LARGE SCALE GENOMIC DNA]</scope>
    <source>
        <strain evidence="8 9">DSM 101533</strain>
    </source>
</reference>
<evidence type="ECO:0000256" key="2">
    <source>
        <dbReference type="ARBA" id="ARBA00022722"/>
    </source>
</evidence>
<dbReference type="RefSeq" id="WP_106354320.1">
    <property type="nucleotide sequence ID" value="NZ_PVTP01000001.1"/>
</dbReference>
<dbReference type="InterPro" id="IPR005229">
    <property type="entry name" value="YicC/YloC-like"/>
</dbReference>
<dbReference type="Pfam" id="PF08340">
    <property type="entry name" value="YicC-like_C"/>
    <property type="match status" value="1"/>
</dbReference>
<evidence type="ECO:0000259" key="7">
    <source>
        <dbReference type="Pfam" id="PF08340"/>
    </source>
</evidence>
<protein>
    <submittedName>
        <fullName evidence="8">Uncharacterized protein (TIGR00255 family)</fullName>
    </submittedName>
</protein>
<organism evidence="8 9">
    <name type="scientific">Yoonia maritima</name>
    <dbReference type="NCBI Taxonomy" id="1435347"/>
    <lineage>
        <taxon>Bacteria</taxon>
        <taxon>Pseudomonadati</taxon>
        <taxon>Pseudomonadota</taxon>
        <taxon>Alphaproteobacteria</taxon>
        <taxon>Rhodobacterales</taxon>
        <taxon>Paracoccaceae</taxon>
        <taxon>Yoonia</taxon>
    </lineage>
</organism>
<dbReference type="InterPro" id="IPR013551">
    <property type="entry name" value="YicC-like_C"/>
</dbReference>
<dbReference type="Pfam" id="PF03755">
    <property type="entry name" value="YicC-like_N"/>
    <property type="match status" value="1"/>
</dbReference>
<dbReference type="NCBIfam" id="TIGR00255">
    <property type="entry name" value="YicC/YloC family endoribonuclease"/>
    <property type="match status" value="1"/>
</dbReference>
<evidence type="ECO:0000313" key="9">
    <source>
        <dbReference type="Proteomes" id="UP000238007"/>
    </source>
</evidence>
<feature type="domain" description="Endoribonuclease YicC-like N-terminal" evidence="6">
    <location>
        <begin position="3"/>
        <end position="159"/>
    </location>
</feature>
<evidence type="ECO:0000259" key="6">
    <source>
        <dbReference type="Pfam" id="PF03755"/>
    </source>
</evidence>
<gene>
    <name evidence="8" type="ORF">CLV80_101460</name>
</gene>
<dbReference type="EMBL" id="PVTP01000001">
    <property type="protein sequence ID" value="PRY80605.1"/>
    <property type="molecule type" value="Genomic_DNA"/>
</dbReference>
<dbReference type="PANTHER" id="PTHR30636">
    <property type="entry name" value="UPF0701 PROTEIN YICC"/>
    <property type="match status" value="1"/>
</dbReference>
<keyword evidence="4" id="KW-0378">Hydrolase</keyword>
<proteinExistence type="inferred from homology"/>
<keyword evidence="2" id="KW-0540">Nuclease</keyword>
<evidence type="ECO:0000256" key="5">
    <source>
        <dbReference type="ARBA" id="ARBA00035648"/>
    </source>
</evidence>
<comment type="cofactor">
    <cofactor evidence="1">
        <name>a divalent metal cation</name>
        <dbReference type="ChEBI" id="CHEBI:60240"/>
    </cofactor>
</comment>
<evidence type="ECO:0000256" key="3">
    <source>
        <dbReference type="ARBA" id="ARBA00022759"/>
    </source>
</evidence>
<accession>A0A2T0W559</accession>
<keyword evidence="9" id="KW-1185">Reference proteome</keyword>